<dbReference type="PROSITE" id="PS50146">
    <property type="entry name" value="DAGK"/>
    <property type="match status" value="1"/>
</dbReference>
<evidence type="ECO:0000313" key="7">
    <source>
        <dbReference type="Proteomes" id="UP000293583"/>
    </source>
</evidence>
<keyword evidence="4" id="KW-0067">ATP-binding</keyword>
<protein>
    <recommendedName>
        <fullName evidence="5">DAGKc domain-containing protein</fullName>
    </recommendedName>
</protein>
<dbReference type="Pfam" id="PF00781">
    <property type="entry name" value="DAGK_cat"/>
    <property type="match status" value="1"/>
</dbReference>
<sequence length="302" mass="34187">MMAVGSEFDILIYFMLNLNNSMIMSQKIAFLINPLKKTVAIADYFSWVIETVKVEKSDWEIQLFTKEWPSELSDFDQVWVMGGDGTFNYFVNKYRSITIPIALFKGGTGNDFYWKLYGDRSRRAHLDAVLAGHVEAFDAGDCNGQLFLNGVGIGIEGEVLKSMDSIRYFEGGLGYYLAAIPNLLKFKTYQILGGREVFLCMVFNSSRAGGGFHFFPKASVQDGLLDVLYCQPIPVWKRLYYMPIIQSGKHVNLPIVEFSQTKKISIKTSRVLSAQVDGEVQTSDQFDFQVLPAKFKFIVPQL</sequence>
<keyword evidence="1" id="KW-0808">Transferase</keyword>
<evidence type="ECO:0000256" key="1">
    <source>
        <dbReference type="ARBA" id="ARBA00022679"/>
    </source>
</evidence>
<gene>
    <name evidence="6" type="ORF">EWU20_09195</name>
</gene>
<evidence type="ECO:0000256" key="4">
    <source>
        <dbReference type="ARBA" id="ARBA00022840"/>
    </source>
</evidence>
<dbReference type="PANTHER" id="PTHR12358">
    <property type="entry name" value="SPHINGOSINE KINASE"/>
    <property type="match status" value="1"/>
</dbReference>
<dbReference type="Gene3D" id="2.60.200.40">
    <property type="match status" value="1"/>
</dbReference>
<dbReference type="InterPro" id="IPR017438">
    <property type="entry name" value="ATP-NAD_kinase_N"/>
</dbReference>
<dbReference type="SUPFAM" id="SSF111331">
    <property type="entry name" value="NAD kinase/diacylglycerol kinase-like"/>
    <property type="match status" value="1"/>
</dbReference>
<comment type="caution">
    <text evidence="6">The sequence shown here is derived from an EMBL/GenBank/DDBJ whole genome shotgun (WGS) entry which is preliminary data.</text>
</comment>
<dbReference type="InterPro" id="IPR001206">
    <property type="entry name" value="Diacylglycerol_kinase_cat_dom"/>
</dbReference>
<organism evidence="6 7">
    <name type="scientific">Aquirufa antheringensis</name>
    <dbReference type="NCBI Taxonomy" id="2516559"/>
    <lineage>
        <taxon>Bacteria</taxon>
        <taxon>Pseudomonadati</taxon>
        <taxon>Bacteroidota</taxon>
        <taxon>Cytophagia</taxon>
        <taxon>Cytophagales</taxon>
        <taxon>Flectobacillaceae</taxon>
        <taxon>Aquirufa</taxon>
    </lineage>
</organism>
<evidence type="ECO:0000313" key="6">
    <source>
        <dbReference type="EMBL" id="TBH71991.1"/>
    </source>
</evidence>
<keyword evidence="7" id="KW-1185">Reference proteome</keyword>
<dbReference type="EMBL" id="SEWY01000004">
    <property type="protein sequence ID" value="TBH71991.1"/>
    <property type="molecule type" value="Genomic_DNA"/>
</dbReference>
<dbReference type="InterPro" id="IPR045540">
    <property type="entry name" value="YegS/DAGK_C"/>
</dbReference>
<dbReference type="Proteomes" id="UP000293583">
    <property type="component" value="Unassembled WGS sequence"/>
</dbReference>
<name>A0A4Q9BAC5_9BACT</name>
<dbReference type="GO" id="GO:0005524">
    <property type="term" value="F:ATP binding"/>
    <property type="evidence" value="ECO:0007669"/>
    <property type="project" value="UniProtKB-KW"/>
</dbReference>
<evidence type="ECO:0000256" key="2">
    <source>
        <dbReference type="ARBA" id="ARBA00022741"/>
    </source>
</evidence>
<dbReference type="AlphaFoldDB" id="A0A4Q9BAC5"/>
<dbReference type="PANTHER" id="PTHR12358:SF54">
    <property type="entry name" value="SPHINGOSINE KINASE RELATED PROTEIN"/>
    <property type="match status" value="1"/>
</dbReference>
<dbReference type="Gene3D" id="3.40.50.10330">
    <property type="entry name" value="Probable inorganic polyphosphate/atp-NAD kinase, domain 1"/>
    <property type="match status" value="1"/>
</dbReference>
<dbReference type="InterPro" id="IPR016064">
    <property type="entry name" value="NAD/diacylglycerol_kinase_sf"/>
</dbReference>
<dbReference type="Pfam" id="PF19279">
    <property type="entry name" value="YegS_C"/>
    <property type="match status" value="1"/>
</dbReference>
<feature type="domain" description="DAGKc" evidence="5">
    <location>
        <begin position="47"/>
        <end position="146"/>
    </location>
</feature>
<evidence type="ECO:0000259" key="5">
    <source>
        <dbReference type="PROSITE" id="PS50146"/>
    </source>
</evidence>
<dbReference type="InterPro" id="IPR050187">
    <property type="entry name" value="Lipid_Phosphate_FormReg"/>
</dbReference>
<evidence type="ECO:0000256" key="3">
    <source>
        <dbReference type="ARBA" id="ARBA00022777"/>
    </source>
</evidence>
<proteinExistence type="predicted"/>
<keyword evidence="3" id="KW-0418">Kinase</keyword>
<dbReference type="GO" id="GO:0016301">
    <property type="term" value="F:kinase activity"/>
    <property type="evidence" value="ECO:0007669"/>
    <property type="project" value="UniProtKB-KW"/>
</dbReference>
<reference evidence="6 7" key="1">
    <citation type="submission" date="2019-02" db="EMBL/GenBank/DDBJ databases">
        <title>Genome of a new Bacteroidetes strain.</title>
        <authorList>
            <person name="Pitt A."/>
        </authorList>
    </citation>
    <scope>NUCLEOTIDE SEQUENCE [LARGE SCALE GENOMIC DNA]</scope>
    <source>
        <strain evidence="6 7">103A-SOEBACH</strain>
    </source>
</reference>
<keyword evidence="2" id="KW-0547">Nucleotide-binding</keyword>
<accession>A0A4Q9BAC5</accession>